<evidence type="ECO:0000313" key="2">
    <source>
        <dbReference type="EMBL" id="MFM0002354.1"/>
    </source>
</evidence>
<dbReference type="InterPro" id="IPR039422">
    <property type="entry name" value="MarR/SlyA-like"/>
</dbReference>
<dbReference type="InterPro" id="IPR036390">
    <property type="entry name" value="WH_DNA-bd_sf"/>
</dbReference>
<dbReference type="Gene3D" id="1.10.10.10">
    <property type="entry name" value="Winged helix-like DNA-binding domain superfamily/Winged helix DNA-binding domain"/>
    <property type="match status" value="1"/>
</dbReference>
<dbReference type="Proteomes" id="UP001629230">
    <property type="component" value="Unassembled WGS sequence"/>
</dbReference>
<dbReference type="PANTHER" id="PTHR33164:SF107">
    <property type="entry name" value="TRANSCRIPTIONAL REGULATORY PROTEIN"/>
    <property type="match status" value="1"/>
</dbReference>
<accession>A0ABW9AQD5</accession>
<organism evidence="2 3">
    <name type="scientific">Paraburkholderia dipogonis</name>
    <dbReference type="NCBI Taxonomy" id="1211383"/>
    <lineage>
        <taxon>Bacteria</taxon>
        <taxon>Pseudomonadati</taxon>
        <taxon>Pseudomonadota</taxon>
        <taxon>Betaproteobacteria</taxon>
        <taxon>Burkholderiales</taxon>
        <taxon>Burkholderiaceae</taxon>
        <taxon>Paraburkholderia</taxon>
    </lineage>
</organism>
<dbReference type="PRINTS" id="PR00598">
    <property type="entry name" value="HTHMARR"/>
</dbReference>
<evidence type="ECO:0000259" key="1">
    <source>
        <dbReference type="PROSITE" id="PS50995"/>
    </source>
</evidence>
<name>A0ABW9AQD5_9BURK</name>
<reference evidence="2 3" key="1">
    <citation type="journal article" date="2024" name="Chem. Sci.">
        <title>Discovery of megapolipeptins by genome mining of a Burkholderiales bacteria collection.</title>
        <authorList>
            <person name="Paulo B.S."/>
            <person name="Recchia M.J.J."/>
            <person name="Lee S."/>
            <person name="Fergusson C.H."/>
            <person name="Romanowski S.B."/>
            <person name="Hernandez A."/>
            <person name="Krull N."/>
            <person name="Liu D.Y."/>
            <person name="Cavanagh H."/>
            <person name="Bos A."/>
            <person name="Gray C.A."/>
            <person name="Murphy B.T."/>
            <person name="Linington R.G."/>
            <person name="Eustaquio A.S."/>
        </authorList>
    </citation>
    <scope>NUCLEOTIDE SEQUENCE [LARGE SCALE GENOMIC DNA]</scope>
    <source>
        <strain evidence="2 3">RL17-350-BIC-A</strain>
    </source>
</reference>
<dbReference type="PANTHER" id="PTHR33164">
    <property type="entry name" value="TRANSCRIPTIONAL REGULATOR, MARR FAMILY"/>
    <property type="match status" value="1"/>
</dbReference>
<evidence type="ECO:0000313" key="3">
    <source>
        <dbReference type="Proteomes" id="UP001629230"/>
    </source>
</evidence>
<dbReference type="Pfam" id="PF12802">
    <property type="entry name" value="MarR_2"/>
    <property type="match status" value="1"/>
</dbReference>
<sequence>MDHRLVYLLNVGQKRLNRWSQTRTAAGGVTAAQAGLLFFLGKNDGALTSEAAAALDLKAPGMSGLVDRVERAGLVERHSDELDRRASRLWLTAAGRAALKRSKSGLAELNARLTEGFTSSEIDVVARWLTSLQDKFPDVDEEAA</sequence>
<dbReference type="PROSITE" id="PS50995">
    <property type="entry name" value="HTH_MARR_2"/>
    <property type="match status" value="1"/>
</dbReference>
<comment type="caution">
    <text evidence="2">The sequence shown here is derived from an EMBL/GenBank/DDBJ whole genome shotgun (WGS) entry which is preliminary data.</text>
</comment>
<protein>
    <submittedName>
        <fullName evidence="2">MarR family winged helix-turn-helix transcriptional regulator</fullName>
    </submittedName>
</protein>
<dbReference type="SUPFAM" id="SSF46785">
    <property type="entry name" value="Winged helix' DNA-binding domain"/>
    <property type="match status" value="1"/>
</dbReference>
<dbReference type="InterPro" id="IPR036388">
    <property type="entry name" value="WH-like_DNA-bd_sf"/>
</dbReference>
<proteinExistence type="predicted"/>
<gene>
    <name evidence="2" type="ORF">PQR57_15140</name>
</gene>
<dbReference type="EMBL" id="JAQQEZ010000009">
    <property type="protein sequence ID" value="MFM0002354.1"/>
    <property type="molecule type" value="Genomic_DNA"/>
</dbReference>
<keyword evidence="3" id="KW-1185">Reference proteome</keyword>
<dbReference type="InterPro" id="IPR000835">
    <property type="entry name" value="HTH_MarR-typ"/>
</dbReference>
<dbReference type="RefSeq" id="WP_132381596.1">
    <property type="nucleotide sequence ID" value="NZ_JAQQEZ010000009.1"/>
</dbReference>
<dbReference type="SMART" id="SM00347">
    <property type="entry name" value="HTH_MARR"/>
    <property type="match status" value="1"/>
</dbReference>
<feature type="domain" description="HTH marR-type" evidence="1">
    <location>
        <begin position="2"/>
        <end position="134"/>
    </location>
</feature>